<feature type="domain" description="Replication-associated protein ORF2/G2P" evidence="1">
    <location>
        <begin position="120"/>
        <end position="207"/>
    </location>
</feature>
<accession>A0A976R5J4</accession>
<evidence type="ECO:0000259" key="1">
    <source>
        <dbReference type="Pfam" id="PF23343"/>
    </source>
</evidence>
<name>A0A976R5J4_9VIRU</name>
<protein>
    <submittedName>
        <fullName evidence="2">Replication initiator protein</fullName>
    </submittedName>
</protein>
<sequence>MRYEQQTRCESDRAKFSIFATLTYSPEHLPTLAIDIESRLCGDATVNLLARTLRVAEYYDSDVVATFDYPYLDVDKYLRPFKFSKFKLPEDNTFGFLFYPDIQKYNKLLKYYMKEYISAQKFHNKYRKLNEEQKATVSAMVQTSRFFCIGEYGPKTFRPHWHFLYFCDSALVSEALFASIPEAWSYGRIDRQYTNGGADSYVSSYLNANSSLPKVIVDSFPCKVRHSVHYGFKAYKQHGFTPKQVDFETLRSRSLTYGGRVHELSIPSALETALFPQCYRFGTSDDVCKLRRYQCYRAFCEEYGRISVEEMIKLYFAKEYRNPYFSNLYNEDILLCHSDKPESTLRTMLYTSKRFLEICDEENMSPEYYLTLIKKYYNDKTTHQLSSFYTTLQEEYMTVPAEEQINEYTNVLRLEPWRYMWSKKDTPEWRDLISHSTSLLARFCDAPLTTMMYQVGNQRRSRVLAEKFRKSERYCKDRVKHKEQNDLNKFFVYE</sequence>
<organism evidence="2">
    <name type="scientific">Peromfec virus RodF7_7</name>
    <dbReference type="NCBI Taxonomy" id="2929355"/>
    <lineage>
        <taxon>Viruses</taxon>
        <taxon>Monodnaviria</taxon>
        <taxon>Sangervirae</taxon>
        <taxon>Phixviricota</taxon>
        <taxon>Malgrandaviricetes</taxon>
        <taxon>Petitvirales</taxon>
        <taxon>Microviridae</taxon>
    </lineage>
</organism>
<dbReference type="InterPro" id="IPR056906">
    <property type="entry name" value="ORF2/G2P_dom"/>
</dbReference>
<reference evidence="2" key="1">
    <citation type="submission" date="2022-02" db="EMBL/GenBank/DDBJ databases">
        <title>Towards deciphering the DNA virus diversity associated with rodent species in the families Cricetidae and Heteromyidae.</title>
        <authorList>
            <person name="Lund M."/>
            <person name="Larsen B.B."/>
            <person name="Gryseels S."/>
            <person name="Kraberger S."/>
            <person name="Rowsey D.M."/>
            <person name="Steger L."/>
            <person name="Yule K.M."/>
            <person name="Upham N.S."/>
            <person name="Worobey M."/>
            <person name="Van Doorslaer K."/>
            <person name="Varsani A."/>
        </authorList>
    </citation>
    <scope>NUCLEOTIDE SEQUENCE</scope>
    <source>
        <strain evidence="2">NeonRodF7_7</strain>
    </source>
</reference>
<dbReference type="EMBL" id="OM869667">
    <property type="protein sequence ID" value="UPW41801.1"/>
    <property type="molecule type" value="Genomic_DNA"/>
</dbReference>
<dbReference type="Pfam" id="PF23343">
    <property type="entry name" value="REP_ORF2-G2P"/>
    <property type="match status" value="1"/>
</dbReference>
<proteinExistence type="predicted"/>
<evidence type="ECO:0000313" key="2">
    <source>
        <dbReference type="EMBL" id="UPW41801.1"/>
    </source>
</evidence>